<accession>A0A834IMS5</accession>
<dbReference type="Proteomes" id="UP000625711">
    <property type="component" value="Unassembled WGS sequence"/>
</dbReference>
<comment type="caution">
    <text evidence="1">The sequence shown here is derived from an EMBL/GenBank/DDBJ whole genome shotgun (WGS) entry which is preliminary data.</text>
</comment>
<dbReference type="GO" id="GO:0001682">
    <property type="term" value="P:tRNA 5'-leader removal"/>
    <property type="evidence" value="ECO:0007669"/>
    <property type="project" value="InterPro"/>
</dbReference>
<dbReference type="PANTHER" id="PTHR15396">
    <property type="entry name" value="RIBONUCLEASE P PROTEIN SUBUNIT P40"/>
    <property type="match status" value="1"/>
</dbReference>
<protein>
    <submittedName>
        <fullName evidence="1">Uncharacterized protein</fullName>
    </submittedName>
</protein>
<dbReference type="AlphaFoldDB" id="A0A834IMS5"/>
<sequence>MTIISLQLCFNKLAYFCRCTVRLRSLSIFAAQKYYYHCYRMQSPEVWAFKEPPSSFQIQEYKSLPENVLSEFYFNHLVSVVIPECLRIPQELVKSLTDDCEYYKLSNINLSILVNPIFLDNFVRQGSFTALSIGTRIDCDNCVAVTPTGLLILVLNKATYQSFGLEGSVSFYTQRNKDRYNNAKIQRCSYFEKSCIEKHWIFGC</sequence>
<keyword evidence="2" id="KW-1185">Reference proteome</keyword>
<dbReference type="EMBL" id="JAACXV010000107">
    <property type="protein sequence ID" value="KAF7283445.1"/>
    <property type="molecule type" value="Genomic_DNA"/>
</dbReference>
<proteinExistence type="predicted"/>
<dbReference type="OrthoDB" id="446759at2759"/>
<dbReference type="PANTHER" id="PTHR15396:SF1">
    <property type="entry name" value="RIBONUCLEASE P PROTEIN SUBUNIT P40"/>
    <property type="match status" value="1"/>
</dbReference>
<organism evidence="1 2">
    <name type="scientific">Rhynchophorus ferrugineus</name>
    <name type="common">Red palm weevil</name>
    <name type="synonym">Curculio ferrugineus</name>
    <dbReference type="NCBI Taxonomy" id="354439"/>
    <lineage>
        <taxon>Eukaryota</taxon>
        <taxon>Metazoa</taxon>
        <taxon>Ecdysozoa</taxon>
        <taxon>Arthropoda</taxon>
        <taxon>Hexapoda</taxon>
        <taxon>Insecta</taxon>
        <taxon>Pterygota</taxon>
        <taxon>Neoptera</taxon>
        <taxon>Endopterygota</taxon>
        <taxon>Coleoptera</taxon>
        <taxon>Polyphaga</taxon>
        <taxon>Cucujiformia</taxon>
        <taxon>Curculionidae</taxon>
        <taxon>Dryophthorinae</taxon>
        <taxon>Rhynchophorus</taxon>
    </lineage>
</organism>
<dbReference type="GO" id="GO:0030681">
    <property type="term" value="C:multimeric ribonuclease P complex"/>
    <property type="evidence" value="ECO:0007669"/>
    <property type="project" value="TreeGrafter"/>
</dbReference>
<dbReference type="GO" id="GO:0004526">
    <property type="term" value="F:ribonuclease P activity"/>
    <property type="evidence" value="ECO:0007669"/>
    <property type="project" value="TreeGrafter"/>
</dbReference>
<gene>
    <name evidence="1" type="ORF">GWI33_000530</name>
</gene>
<evidence type="ECO:0000313" key="2">
    <source>
        <dbReference type="Proteomes" id="UP000625711"/>
    </source>
</evidence>
<dbReference type="GO" id="GO:0000171">
    <property type="term" value="F:ribonuclease MRP activity"/>
    <property type="evidence" value="ECO:0007669"/>
    <property type="project" value="TreeGrafter"/>
</dbReference>
<dbReference type="GO" id="GO:0000172">
    <property type="term" value="C:ribonuclease MRP complex"/>
    <property type="evidence" value="ECO:0007669"/>
    <property type="project" value="TreeGrafter"/>
</dbReference>
<evidence type="ECO:0000313" key="1">
    <source>
        <dbReference type="EMBL" id="KAF7283445.1"/>
    </source>
</evidence>
<name>A0A834IMS5_RHYFE</name>
<dbReference type="GO" id="GO:0000447">
    <property type="term" value="P:endonucleolytic cleavage in ITS1 to separate SSU-rRNA from 5.8S rRNA and LSU-rRNA from tricistronic rRNA transcript (SSU-rRNA, 5.8S rRNA, LSU-rRNA)"/>
    <property type="evidence" value="ECO:0007669"/>
    <property type="project" value="TreeGrafter"/>
</dbReference>
<reference evidence="1" key="1">
    <citation type="submission" date="2020-08" db="EMBL/GenBank/DDBJ databases">
        <title>Genome sequencing and assembly of the red palm weevil Rhynchophorus ferrugineus.</title>
        <authorList>
            <person name="Dias G.B."/>
            <person name="Bergman C.M."/>
            <person name="Manee M."/>
        </authorList>
    </citation>
    <scope>NUCLEOTIDE SEQUENCE</scope>
    <source>
        <strain evidence="1">AA-2017</strain>
        <tissue evidence="1">Whole larva</tissue>
    </source>
</reference>
<dbReference type="InterPro" id="IPR013893">
    <property type="entry name" value="RNase_P_Rpp40"/>
</dbReference>
<dbReference type="Pfam" id="PF08584">
    <property type="entry name" value="Ribonuc_P_40"/>
    <property type="match status" value="1"/>
</dbReference>